<dbReference type="InterPro" id="IPR024962">
    <property type="entry name" value="YukD-like"/>
</dbReference>
<dbReference type="InterPro" id="IPR029071">
    <property type="entry name" value="Ubiquitin-like_domsf"/>
</dbReference>
<organism evidence="1 4">
    <name type="scientific">Roseburia inulinivorans</name>
    <dbReference type="NCBI Taxonomy" id="360807"/>
    <lineage>
        <taxon>Bacteria</taxon>
        <taxon>Bacillati</taxon>
        <taxon>Bacillota</taxon>
        <taxon>Clostridia</taxon>
        <taxon>Lachnospirales</taxon>
        <taxon>Lachnospiraceae</taxon>
        <taxon>Roseburia</taxon>
    </lineage>
</organism>
<reference evidence="4" key="1">
    <citation type="submission" date="2015-05" db="EMBL/GenBank/DDBJ databases">
        <authorList>
            <consortium name="Pathogen Informatics"/>
        </authorList>
    </citation>
    <scope>NUCLEOTIDE SEQUENCE [LARGE SCALE GENOMIC DNA]</scope>
    <source>
        <strain evidence="4">L1-83</strain>
    </source>
</reference>
<keyword evidence="4" id="KW-1185">Reference proteome</keyword>
<name>A0A0M6WSB0_9FIRM</name>
<proteinExistence type="predicted"/>
<dbReference type="RefSeq" id="WP_055039956.1">
    <property type="nucleotide sequence ID" value="NZ_CABJFX010000039.1"/>
</dbReference>
<evidence type="ECO:0000313" key="6">
    <source>
        <dbReference type="Proteomes" id="UP000285820"/>
    </source>
</evidence>
<evidence type="ECO:0008006" key="7">
    <source>
        <dbReference type="Google" id="ProtNLM"/>
    </source>
</evidence>
<dbReference type="Proteomes" id="UP000283492">
    <property type="component" value="Unassembled WGS sequence"/>
</dbReference>
<dbReference type="OrthoDB" id="2085212at2"/>
<dbReference type="EMBL" id="CVRS01000082">
    <property type="protein sequence ID" value="CRL40531.1"/>
    <property type="molecule type" value="Genomic_DNA"/>
</dbReference>
<dbReference type="EMBL" id="QRUN01000046">
    <property type="protein sequence ID" value="RGR64168.1"/>
    <property type="molecule type" value="Genomic_DNA"/>
</dbReference>
<sequence>MEEKVVVEFINDMKQTHVDLEIPLEITANDLVLALNEAYGLGMDTDNIFSCYLVAENPIAFLRGNKTLKEFGIRNGSYIIYRRA</sequence>
<accession>A0A0M6WSB0</accession>
<dbReference type="AlphaFoldDB" id="A0A0M6WSB0"/>
<evidence type="ECO:0000313" key="2">
    <source>
        <dbReference type="EMBL" id="RGR64168.1"/>
    </source>
</evidence>
<dbReference type="Proteomes" id="UP000049828">
    <property type="component" value="Unassembled WGS sequence"/>
</dbReference>
<dbReference type="Pfam" id="PF08817">
    <property type="entry name" value="YukD"/>
    <property type="match status" value="1"/>
</dbReference>
<reference evidence="5 6" key="3">
    <citation type="submission" date="2018-08" db="EMBL/GenBank/DDBJ databases">
        <title>A genome reference for cultivated species of the human gut microbiota.</title>
        <authorList>
            <person name="Zou Y."/>
            <person name="Xue W."/>
            <person name="Luo G."/>
        </authorList>
    </citation>
    <scope>NUCLEOTIDE SEQUENCE [LARGE SCALE GENOMIC DNA]</scope>
    <source>
        <strain evidence="2 6">AF24-4</strain>
        <strain evidence="3 5">AM42-1AC</strain>
    </source>
</reference>
<gene>
    <name evidence="3" type="ORF">DW914_16390</name>
    <name evidence="2" type="ORF">DWY29_16350</name>
    <name evidence="1" type="ORF">RIL183_26471</name>
</gene>
<dbReference type="SUPFAM" id="SSF54236">
    <property type="entry name" value="Ubiquitin-like"/>
    <property type="match status" value="1"/>
</dbReference>
<dbReference type="Proteomes" id="UP000285820">
    <property type="component" value="Unassembled WGS sequence"/>
</dbReference>
<evidence type="ECO:0000313" key="5">
    <source>
        <dbReference type="Proteomes" id="UP000283492"/>
    </source>
</evidence>
<evidence type="ECO:0000313" key="4">
    <source>
        <dbReference type="Proteomes" id="UP000049828"/>
    </source>
</evidence>
<reference evidence="1" key="2">
    <citation type="submission" date="2015-05" db="EMBL/GenBank/DDBJ databases">
        <authorList>
            <person name="Wang D.B."/>
            <person name="Wang M."/>
        </authorList>
    </citation>
    <scope>NUCLEOTIDE SEQUENCE [LARGE SCALE GENOMIC DNA]</scope>
    <source>
        <strain evidence="1">L1-83</strain>
    </source>
</reference>
<evidence type="ECO:0000313" key="1">
    <source>
        <dbReference type="EMBL" id="CRL40531.1"/>
    </source>
</evidence>
<dbReference type="EMBL" id="QSFX01000039">
    <property type="protein sequence ID" value="RHA83663.1"/>
    <property type="molecule type" value="Genomic_DNA"/>
</dbReference>
<protein>
    <recommendedName>
        <fullName evidence="7">Ubiquitin-like domain-containing protein</fullName>
    </recommendedName>
</protein>
<dbReference type="STRING" id="360807.ERS852392_03117"/>
<evidence type="ECO:0000313" key="3">
    <source>
        <dbReference type="EMBL" id="RHA83663.1"/>
    </source>
</evidence>